<dbReference type="Gene3D" id="2.10.25.10">
    <property type="entry name" value="Laminin"/>
    <property type="match status" value="1"/>
</dbReference>
<dbReference type="EMBL" id="JAIZAY010000144">
    <property type="protein sequence ID" value="KAJ8018911.1"/>
    <property type="molecule type" value="Genomic_DNA"/>
</dbReference>
<dbReference type="SUPFAM" id="SSF56496">
    <property type="entry name" value="Fibrinogen C-terminal domain-like"/>
    <property type="match status" value="1"/>
</dbReference>
<feature type="domain" description="Fibrinogen C-terminal" evidence="3">
    <location>
        <begin position="146"/>
        <end position="391"/>
    </location>
</feature>
<dbReference type="NCBIfam" id="NF040941">
    <property type="entry name" value="GGGWT_bact"/>
    <property type="match status" value="1"/>
</dbReference>
<keyword evidence="5" id="KW-1185">Reference proteome</keyword>
<dbReference type="InterPro" id="IPR036056">
    <property type="entry name" value="Fibrinogen-like_C"/>
</dbReference>
<dbReference type="InterPro" id="IPR000742">
    <property type="entry name" value="EGF"/>
</dbReference>
<dbReference type="Gene3D" id="3.90.215.10">
    <property type="entry name" value="Gamma Fibrinogen, chain A, domain 1"/>
    <property type="match status" value="1"/>
</dbReference>
<dbReference type="CDD" id="cd00087">
    <property type="entry name" value="FReD"/>
    <property type="match status" value="1"/>
</dbReference>
<dbReference type="PROSITE" id="PS51406">
    <property type="entry name" value="FIBRINOGEN_C_2"/>
    <property type="match status" value="1"/>
</dbReference>
<dbReference type="PANTHER" id="PTHR19143:SF327">
    <property type="entry name" value="FI21813P1-RELATED"/>
    <property type="match status" value="1"/>
</dbReference>
<feature type="domain" description="EGF-like" evidence="2">
    <location>
        <begin position="110"/>
        <end position="149"/>
    </location>
</feature>
<evidence type="ECO:0000313" key="4">
    <source>
        <dbReference type="EMBL" id="KAJ8018911.1"/>
    </source>
</evidence>
<evidence type="ECO:0000259" key="3">
    <source>
        <dbReference type="PROSITE" id="PS51406"/>
    </source>
</evidence>
<dbReference type="PROSITE" id="PS01186">
    <property type="entry name" value="EGF_2"/>
    <property type="match status" value="1"/>
</dbReference>
<gene>
    <name evidence="4" type="ORF">HOLleu_42836</name>
</gene>
<dbReference type="Pfam" id="PF00147">
    <property type="entry name" value="Fibrinogen_C"/>
    <property type="match status" value="1"/>
</dbReference>
<dbReference type="InterPro" id="IPR025615">
    <property type="entry name" value="TILa_dom"/>
</dbReference>
<evidence type="ECO:0000313" key="5">
    <source>
        <dbReference type="Proteomes" id="UP001152320"/>
    </source>
</evidence>
<keyword evidence="1" id="KW-0245">EGF-like domain</keyword>
<reference evidence="4" key="1">
    <citation type="submission" date="2021-10" db="EMBL/GenBank/DDBJ databases">
        <title>Tropical sea cucumber genome reveals ecological adaptation and Cuvierian tubules defense mechanism.</title>
        <authorList>
            <person name="Chen T."/>
        </authorList>
    </citation>
    <scope>NUCLEOTIDE SEQUENCE</scope>
    <source>
        <strain evidence="4">Nanhai2018</strain>
        <tissue evidence="4">Muscle</tissue>
    </source>
</reference>
<comment type="caution">
    <text evidence="1">Lacks conserved residue(s) required for the propagation of feature annotation.</text>
</comment>
<dbReference type="AlphaFoldDB" id="A0A9Q0YCF8"/>
<proteinExistence type="predicted"/>
<protein>
    <submittedName>
        <fullName evidence="4">Ficolin-1</fullName>
    </submittedName>
</protein>
<dbReference type="Proteomes" id="UP001152320">
    <property type="component" value="Unassembled WGS sequence"/>
</dbReference>
<name>A0A9Q0YCF8_HOLLE</name>
<dbReference type="InterPro" id="IPR050373">
    <property type="entry name" value="Fibrinogen_C-term_domain"/>
</dbReference>
<dbReference type="PROSITE" id="PS50026">
    <property type="entry name" value="EGF_3"/>
    <property type="match status" value="1"/>
</dbReference>
<evidence type="ECO:0000256" key="1">
    <source>
        <dbReference type="PROSITE-ProRule" id="PRU00076"/>
    </source>
</evidence>
<evidence type="ECO:0000259" key="2">
    <source>
        <dbReference type="PROSITE" id="PS50026"/>
    </source>
</evidence>
<dbReference type="InterPro" id="IPR002181">
    <property type="entry name" value="Fibrinogen_a/b/g_C_dom"/>
</dbReference>
<dbReference type="PANTHER" id="PTHR19143">
    <property type="entry name" value="FIBRINOGEN/TENASCIN/ANGIOPOEITIN"/>
    <property type="match status" value="1"/>
</dbReference>
<dbReference type="GO" id="GO:0005615">
    <property type="term" value="C:extracellular space"/>
    <property type="evidence" value="ECO:0007669"/>
    <property type="project" value="TreeGrafter"/>
</dbReference>
<dbReference type="SMART" id="SM00186">
    <property type="entry name" value="FBG"/>
    <property type="match status" value="1"/>
</dbReference>
<accession>A0A9Q0YCF8</accession>
<comment type="caution">
    <text evidence="4">The sequence shown here is derived from an EMBL/GenBank/DDBJ whole genome shotgun (WGS) entry which is preliminary data.</text>
</comment>
<dbReference type="InterPro" id="IPR014716">
    <property type="entry name" value="Fibrinogen_a/b/g_C_1"/>
</dbReference>
<dbReference type="Pfam" id="PF12714">
    <property type="entry name" value="TILa"/>
    <property type="match status" value="1"/>
</dbReference>
<organism evidence="4 5">
    <name type="scientific">Holothuria leucospilota</name>
    <name type="common">Black long sea cucumber</name>
    <name type="synonym">Mertensiothuria leucospilota</name>
    <dbReference type="NCBI Taxonomy" id="206669"/>
    <lineage>
        <taxon>Eukaryota</taxon>
        <taxon>Metazoa</taxon>
        <taxon>Echinodermata</taxon>
        <taxon>Eleutherozoa</taxon>
        <taxon>Echinozoa</taxon>
        <taxon>Holothuroidea</taxon>
        <taxon>Aspidochirotacea</taxon>
        <taxon>Aspidochirotida</taxon>
        <taxon>Holothuriidae</taxon>
        <taxon>Holothuria</taxon>
    </lineage>
</organism>
<sequence>MTLSNGSSFYVKYNYFRISDEWNDYAIVSVGEFRSNWTCVVSTCPLTMNRNTCTCQDVCNDPIGQTDCYTECVETCVPEGCSVPETNSLITNGESFINANCSQNCTCIDNQLNCNIHYQCSPYATCSTRDEIRKCYCNEGYEGNGETCISVFKDCYEAYQAGHTTDGIYTILPTDWPGSPFRVFCNMTFGDGGWTVFQRRIDGVTDFFRNWTEYKQGFGLLNEGNDFWLGNEQLHYLTDQKNYILRVDFVHSSDRLYYNEFTTFKIGDESTKYLMSYSSFKSGNTGYTYTFSYNNGKQFSTRDQDNDECSNHHFADRHRGGWWYSDNWCTGCYGSHCHHFQYGSSGCYTLGTYTNLNGDYNGGSAENIFYNTNGSNDCNHKFAEMKIRPSN</sequence>